<feature type="region of interest" description="Disordered" evidence="2">
    <location>
        <begin position="1"/>
        <end position="54"/>
    </location>
</feature>
<evidence type="ECO:0000256" key="2">
    <source>
        <dbReference type="SAM" id="MobiDB-lite"/>
    </source>
</evidence>
<evidence type="ECO:0000313" key="4">
    <source>
        <dbReference type="EMBL" id="CAF2339761.1"/>
    </source>
</evidence>
<feature type="compositionally biased region" description="Polar residues" evidence="2">
    <location>
        <begin position="413"/>
        <end position="429"/>
    </location>
</feature>
<reference evidence="4" key="1">
    <citation type="submission" date="2021-01" db="EMBL/GenBank/DDBJ databases">
        <authorList>
            <consortium name="Genoscope - CEA"/>
            <person name="William W."/>
        </authorList>
    </citation>
    <scope>NUCLEOTIDE SEQUENCE</scope>
</reference>
<feature type="region of interest" description="Disordered" evidence="2">
    <location>
        <begin position="759"/>
        <end position="780"/>
    </location>
</feature>
<feature type="compositionally biased region" description="Polar residues" evidence="2">
    <location>
        <begin position="106"/>
        <end position="117"/>
    </location>
</feature>
<dbReference type="GO" id="GO:0003676">
    <property type="term" value="F:nucleic acid binding"/>
    <property type="evidence" value="ECO:0007669"/>
    <property type="project" value="InterPro"/>
</dbReference>
<dbReference type="PANTHER" id="PTHR33416:SF18">
    <property type="entry name" value="NUCLEOPORIN-LIKE PROTEIN"/>
    <property type="match status" value="1"/>
</dbReference>
<feature type="region of interest" description="Disordered" evidence="2">
    <location>
        <begin position="208"/>
        <end position="228"/>
    </location>
</feature>
<dbReference type="Proteomes" id="UP001295469">
    <property type="component" value="Chromosome A10"/>
</dbReference>
<feature type="compositionally biased region" description="Polar residues" evidence="2">
    <location>
        <begin position="312"/>
        <end position="325"/>
    </location>
</feature>
<dbReference type="SMART" id="SM00343">
    <property type="entry name" value="ZnF_C2HC"/>
    <property type="match status" value="4"/>
</dbReference>
<organism evidence="4">
    <name type="scientific">Brassica napus</name>
    <name type="common">Rape</name>
    <dbReference type="NCBI Taxonomy" id="3708"/>
    <lineage>
        <taxon>Eukaryota</taxon>
        <taxon>Viridiplantae</taxon>
        <taxon>Streptophyta</taxon>
        <taxon>Embryophyta</taxon>
        <taxon>Tracheophyta</taxon>
        <taxon>Spermatophyta</taxon>
        <taxon>Magnoliopsida</taxon>
        <taxon>eudicotyledons</taxon>
        <taxon>Gunneridae</taxon>
        <taxon>Pentapetalae</taxon>
        <taxon>rosids</taxon>
        <taxon>malvids</taxon>
        <taxon>Brassicales</taxon>
        <taxon>Brassicaceae</taxon>
        <taxon>Brassiceae</taxon>
        <taxon>Brassica</taxon>
    </lineage>
</organism>
<name>A0A817B2B8_BRANA</name>
<evidence type="ECO:0000259" key="3">
    <source>
        <dbReference type="PROSITE" id="PS50158"/>
    </source>
</evidence>
<protein>
    <submittedName>
        <fullName evidence="4">(rape) hypothetical protein</fullName>
    </submittedName>
</protein>
<evidence type="ECO:0000256" key="1">
    <source>
        <dbReference type="PROSITE-ProRule" id="PRU00047"/>
    </source>
</evidence>
<feature type="domain" description="CCHC-type" evidence="3">
    <location>
        <begin position="1049"/>
        <end position="1064"/>
    </location>
</feature>
<dbReference type="EMBL" id="HG994364">
    <property type="protein sequence ID" value="CAF2339761.1"/>
    <property type="molecule type" value="Genomic_DNA"/>
</dbReference>
<feature type="compositionally biased region" description="Low complexity" evidence="2">
    <location>
        <begin position="1"/>
        <end position="20"/>
    </location>
</feature>
<dbReference type="InterPro" id="IPR001878">
    <property type="entry name" value="Znf_CCHC"/>
</dbReference>
<feature type="region of interest" description="Disordered" evidence="2">
    <location>
        <begin position="575"/>
        <end position="599"/>
    </location>
</feature>
<keyword evidence="1" id="KW-0479">Metal-binding</keyword>
<keyword evidence="1" id="KW-0862">Zinc</keyword>
<dbReference type="GO" id="GO:0008270">
    <property type="term" value="F:zinc ion binding"/>
    <property type="evidence" value="ECO:0007669"/>
    <property type="project" value="UniProtKB-KW"/>
</dbReference>
<feature type="compositionally biased region" description="Low complexity" evidence="2">
    <location>
        <begin position="293"/>
        <end position="305"/>
    </location>
</feature>
<feature type="region of interest" description="Disordered" evidence="2">
    <location>
        <begin position="1315"/>
        <end position="1364"/>
    </location>
</feature>
<proteinExistence type="predicted"/>
<accession>A0A817B2B8</accession>
<feature type="compositionally biased region" description="Basic and acidic residues" evidence="2">
    <location>
        <begin position="660"/>
        <end position="669"/>
    </location>
</feature>
<dbReference type="Gene3D" id="4.10.60.10">
    <property type="entry name" value="Zinc finger, CCHC-type"/>
    <property type="match status" value="2"/>
</dbReference>
<keyword evidence="1" id="KW-0863">Zinc-finger</keyword>
<feature type="domain" description="CCHC-type" evidence="3">
    <location>
        <begin position="1017"/>
        <end position="1033"/>
    </location>
</feature>
<gene>
    <name evidence="4" type="ORF">DARMORV10_A10P19720.1</name>
</gene>
<dbReference type="PANTHER" id="PTHR33416">
    <property type="entry name" value="NUCLEAR PORE COMPLEX PROTEIN NUP1"/>
    <property type="match status" value="1"/>
</dbReference>
<feature type="compositionally biased region" description="Polar residues" evidence="2">
    <location>
        <begin position="342"/>
        <end position="374"/>
    </location>
</feature>
<feature type="compositionally biased region" description="Low complexity" evidence="2">
    <location>
        <begin position="759"/>
        <end position="770"/>
    </location>
</feature>
<feature type="compositionally biased region" description="Low complexity" evidence="2">
    <location>
        <begin position="637"/>
        <end position="653"/>
    </location>
</feature>
<dbReference type="PROSITE" id="PS50158">
    <property type="entry name" value="ZF_CCHC"/>
    <property type="match status" value="3"/>
</dbReference>
<dbReference type="InterPro" id="IPR036875">
    <property type="entry name" value="Znf_CCHC_sf"/>
</dbReference>
<feature type="compositionally biased region" description="Basic and acidic residues" evidence="2">
    <location>
        <begin position="92"/>
        <end position="101"/>
    </location>
</feature>
<feature type="region of interest" description="Disordered" evidence="2">
    <location>
        <begin position="627"/>
        <end position="678"/>
    </location>
</feature>
<feature type="domain" description="CCHC-type" evidence="3">
    <location>
        <begin position="992"/>
        <end position="1007"/>
    </location>
</feature>
<dbReference type="SUPFAM" id="SSF57756">
    <property type="entry name" value="Retrovirus zinc finger-like domains"/>
    <property type="match status" value="1"/>
</dbReference>
<feature type="region of interest" description="Disordered" evidence="2">
    <location>
        <begin position="85"/>
        <end position="138"/>
    </location>
</feature>
<sequence>MAASGGKATFSAAAASDAARGTGGKLKRQTARRHTTTTPYSRPPQNQVQRSRPWISRIVDPAYRAISSGATKLLPYFFSSAPALRAPESEEQQQHQDKLQDDLQENDPSSVTPSLNEPKSESIEEGGTSSTSNIKESNFNTSAQAISNGAKNDVDAISELERLMQGKTFSRAETDRLIEIINSRAIDLPDVAREEIMEIPTRERAKKSVSFLDQKEEPSGDKDAGIDLWATPTPLAKSVTFEGGKHVGDEAGLSPAELAKAYMGGQAPSSSSQGFVARNEKNCLDRGMLVENSSGASPSSKPSAGWPGVKLNEQSGFATPQSQRENFGIRSFPRTPYPRSILSGSKSQLMQLQDNSSKRLSTLQSPSQSVQTRYGQLKLNKGSDGGLFGPSRRSRQSATMSPYSRPSKGRFENSANKKSSEAGESTNLSMSQTTTYGKHIGLEAGTPTVPRHSSQIAKTILDHLERTLPTPKNKSDELKLATSWRFPQSSKTVEQSNLNINNVKKDGPAKLNEDIPNFFSHNPPSSVPKLSEVTTGDIQNTMAKTASASNGILSGSSSGTTLQYELGKPKDATKAVSYSFGGEPANLPKPSHSLGNNKRSLSSISVAKPTYQRWAVPSGSNASFTFPVSSSSDGAATSEPTTPSIMPSTTTPSGGVAITSHHEATKDDEIPQFGFGGNRRGDDKLPLVFAFPSMSDEMNNEKLGDIKFTFGSNKAERISFGSPGSDGFLQPQWRRKKTRFMFYLNPKTKFAFFPRALSSSDNNDGSVSSSRQNNRQMGYDPSEELFGVDFKPRNVSGDSREPRSWFGPNGQYIRELPCPTCRGRGYTSCSDCGIERARLDCPQCKGKGIMTCLRCLGDCVIWEESIDERPWEKARSSSPFRVKEDDEVDNLEIKFSPRGKSKRIYQSPPPEVGQKISRSLKSLNAKTGLFSNRMKIIHGDPVLHAQRVAAIKKAKGTPAARKHASETMKTFFSNAENREKRSLSMKGVKFYCKNCGQEGHRRFYCPELDTNADRRFRCRVCGGKGHNRRTCPKSKSMVSKGISTRNHQCGICGESGHNSRTCRKLARVKTTEGGVEDGVGKRVYACGFCKKMGHNNWARYCTTELAVLQYNEIHLWDRGFEENRNQIHSNLLFFLGSVDRILECMQRFMSREEIVNHLSVQFQTNPIWTNTAQIFQGDTGASSSYQLPPEADISNAGDAVIPLQPPLYPVDAAAQNLPGASSFPLEAAISNAIPLQPPRYPGNYTHPRSCLVLLKLFAHVIFLLMLAVYAAAAQNFPGASSSSQVPPEASNAGDAMIEILKQMLSRLDQMLTKQDQSLTKQDQMLTKQDQMLNLLTRKRERTDQDQDEQVPDPRRQRTSDSPTL</sequence>
<feature type="compositionally biased region" description="Basic residues" evidence="2">
    <location>
        <begin position="25"/>
        <end position="35"/>
    </location>
</feature>
<feature type="compositionally biased region" description="Polar residues" evidence="2">
    <location>
        <begin position="36"/>
        <end position="50"/>
    </location>
</feature>
<feature type="compositionally biased region" description="Basic and acidic residues" evidence="2">
    <location>
        <begin position="213"/>
        <end position="225"/>
    </location>
</feature>
<feature type="region of interest" description="Disordered" evidence="2">
    <location>
        <begin position="290"/>
        <end position="429"/>
    </location>
</feature>
<feature type="compositionally biased region" description="Polar residues" evidence="2">
    <location>
        <begin position="1315"/>
        <end position="1333"/>
    </location>
</feature>